<dbReference type="AlphaFoldDB" id="A0A197JTD2"/>
<dbReference type="Proteomes" id="UP000078512">
    <property type="component" value="Unassembled WGS sequence"/>
</dbReference>
<keyword evidence="2" id="KW-0378">Hydrolase</keyword>
<dbReference type="Gene3D" id="3.60.15.10">
    <property type="entry name" value="Ribonuclease Z/Hydroxyacylglutathione hydrolase-like"/>
    <property type="match status" value="1"/>
</dbReference>
<dbReference type="EMBL" id="KV442050">
    <property type="protein sequence ID" value="OAQ28228.1"/>
    <property type="molecule type" value="Genomic_DNA"/>
</dbReference>
<protein>
    <submittedName>
        <fullName evidence="2">Metallo-hydrolase/oxidoreductase</fullName>
    </submittedName>
</protein>
<evidence type="ECO:0000259" key="1">
    <source>
        <dbReference type="SMART" id="SM00849"/>
    </source>
</evidence>
<dbReference type="InterPro" id="IPR036866">
    <property type="entry name" value="RibonucZ/Hydroxyglut_hydro"/>
</dbReference>
<dbReference type="InterPro" id="IPR001279">
    <property type="entry name" value="Metallo-B-lactamas"/>
</dbReference>
<sequence>MTTTEQIKLLPDQNEFLELRPGLYRCTFVLTFGPVGLPIATFLIRGNPIPATDNKAHEWIMIDAGAPPHAAQILAAIERVLSHPQDTLKYLCITHSHMDHTGATLLLLERYPTCKVIAHPEERPFLCEGKGYNSCSGDRWVFNVMKFLTGAPAKMKVPVENVVWVREGEEWEYQSVLKVVETPGHTPGKKSLVVCCC</sequence>
<reference evidence="2 3" key="1">
    <citation type="submission" date="2016-05" db="EMBL/GenBank/DDBJ databases">
        <title>Genome sequencing reveals origins of a unique bacterial endosymbiosis in the earliest lineages of terrestrial Fungi.</title>
        <authorList>
            <consortium name="DOE Joint Genome Institute"/>
            <person name="Uehling J."/>
            <person name="Gryganskyi A."/>
            <person name="Hameed K."/>
            <person name="Tschaplinski T."/>
            <person name="Misztal P."/>
            <person name="Wu S."/>
            <person name="Desiro A."/>
            <person name="Vande Pol N."/>
            <person name="Du Z.-Y."/>
            <person name="Zienkiewicz A."/>
            <person name="Zienkiewicz K."/>
            <person name="Morin E."/>
            <person name="Tisserant E."/>
            <person name="Splivallo R."/>
            <person name="Hainaut M."/>
            <person name="Henrissat B."/>
            <person name="Ohm R."/>
            <person name="Kuo A."/>
            <person name="Yan J."/>
            <person name="Lipzen A."/>
            <person name="Nolan M."/>
            <person name="Labutti K."/>
            <person name="Barry K."/>
            <person name="Goldstein A."/>
            <person name="Labbe J."/>
            <person name="Schadt C."/>
            <person name="Tuskan G."/>
            <person name="Grigoriev I."/>
            <person name="Martin F."/>
            <person name="Vilgalys R."/>
            <person name="Bonito G."/>
        </authorList>
    </citation>
    <scope>NUCLEOTIDE SEQUENCE [LARGE SCALE GENOMIC DNA]</scope>
    <source>
        <strain evidence="2 3">AG-77</strain>
    </source>
</reference>
<dbReference type="STRING" id="1314771.A0A197JTD2"/>
<dbReference type="PANTHER" id="PTHR42951">
    <property type="entry name" value="METALLO-BETA-LACTAMASE DOMAIN-CONTAINING"/>
    <property type="match status" value="1"/>
</dbReference>
<gene>
    <name evidence="2" type="ORF">K457DRAFT_589860</name>
</gene>
<dbReference type="SMART" id="SM00849">
    <property type="entry name" value="Lactamase_B"/>
    <property type="match status" value="1"/>
</dbReference>
<evidence type="ECO:0000313" key="3">
    <source>
        <dbReference type="Proteomes" id="UP000078512"/>
    </source>
</evidence>
<organism evidence="2 3">
    <name type="scientific">Linnemannia elongata AG-77</name>
    <dbReference type="NCBI Taxonomy" id="1314771"/>
    <lineage>
        <taxon>Eukaryota</taxon>
        <taxon>Fungi</taxon>
        <taxon>Fungi incertae sedis</taxon>
        <taxon>Mucoromycota</taxon>
        <taxon>Mortierellomycotina</taxon>
        <taxon>Mortierellomycetes</taxon>
        <taxon>Mortierellales</taxon>
        <taxon>Mortierellaceae</taxon>
        <taxon>Linnemannia</taxon>
    </lineage>
</organism>
<proteinExistence type="predicted"/>
<dbReference type="SUPFAM" id="SSF56281">
    <property type="entry name" value="Metallo-hydrolase/oxidoreductase"/>
    <property type="match status" value="1"/>
</dbReference>
<keyword evidence="3" id="KW-1185">Reference proteome</keyword>
<dbReference type="GO" id="GO:0016787">
    <property type="term" value="F:hydrolase activity"/>
    <property type="evidence" value="ECO:0007669"/>
    <property type="project" value="UniProtKB-KW"/>
</dbReference>
<name>A0A197JTD2_9FUNG</name>
<dbReference type="OrthoDB" id="515692at2759"/>
<accession>A0A197JTD2</accession>
<evidence type="ECO:0000313" key="2">
    <source>
        <dbReference type="EMBL" id="OAQ28228.1"/>
    </source>
</evidence>
<feature type="domain" description="Metallo-beta-lactamase" evidence="1">
    <location>
        <begin position="38"/>
        <end position="197"/>
    </location>
</feature>
<dbReference type="InterPro" id="IPR050855">
    <property type="entry name" value="NDM-1-like"/>
</dbReference>
<dbReference type="Pfam" id="PF00753">
    <property type="entry name" value="Lactamase_B"/>
    <property type="match status" value="1"/>
</dbReference>